<keyword evidence="4 7" id="KW-1133">Transmembrane helix</keyword>
<dbReference type="PANTHER" id="PTHR47089:SF1">
    <property type="entry name" value="GUANOSINE ABC TRANSPORTER PERMEASE PROTEIN NUPP"/>
    <property type="match status" value="1"/>
</dbReference>
<feature type="transmembrane region" description="Helical" evidence="7">
    <location>
        <begin position="316"/>
        <end position="337"/>
    </location>
</feature>
<dbReference type="OrthoDB" id="9809785at2"/>
<evidence type="ECO:0000256" key="4">
    <source>
        <dbReference type="ARBA" id="ARBA00022989"/>
    </source>
</evidence>
<keyword evidence="5 7" id="KW-0472">Membrane</keyword>
<keyword evidence="2" id="KW-1003">Cell membrane</keyword>
<dbReference type="KEGG" id="boz:DBV39_00690"/>
<comment type="subcellular location">
    <subcellularLocation>
        <location evidence="1">Cell membrane</location>
        <topology evidence="1">Multi-pass membrane protein</topology>
    </subcellularLocation>
</comment>
<dbReference type="CDD" id="cd06580">
    <property type="entry name" value="TM_PBP1_transp_TpRbsC_like"/>
    <property type="match status" value="1"/>
</dbReference>
<feature type="transmembrane region" description="Helical" evidence="7">
    <location>
        <begin position="16"/>
        <end position="37"/>
    </location>
</feature>
<name>A0A2R4XFA5_9BURK</name>
<dbReference type="GO" id="GO:0005886">
    <property type="term" value="C:plasma membrane"/>
    <property type="evidence" value="ECO:0007669"/>
    <property type="project" value="UniProtKB-SubCell"/>
</dbReference>
<gene>
    <name evidence="8" type="ORF">DBV39_00690</name>
</gene>
<evidence type="ECO:0000256" key="2">
    <source>
        <dbReference type="ARBA" id="ARBA00022475"/>
    </source>
</evidence>
<keyword evidence="9" id="KW-1185">Reference proteome</keyword>
<feature type="transmembrane region" description="Helical" evidence="7">
    <location>
        <begin position="92"/>
        <end position="109"/>
    </location>
</feature>
<feature type="transmembrane region" description="Helical" evidence="7">
    <location>
        <begin position="57"/>
        <end position="80"/>
    </location>
</feature>
<evidence type="ECO:0000313" key="8">
    <source>
        <dbReference type="EMBL" id="AWB32474.1"/>
    </source>
</evidence>
<dbReference type="InterPro" id="IPR001851">
    <property type="entry name" value="ABC_transp_permease"/>
</dbReference>
<dbReference type="Proteomes" id="UP000244571">
    <property type="component" value="Chromosome"/>
</dbReference>
<feature type="transmembrane region" description="Helical" evidence="7">
    <location>
        <begin position="115"/>
        <end position="136"/>
    </location>
</feature>
<evidence type="ECO:0000313" key="9">
    <source>
        <dbReference type="Proteomes" id="UP000244571"/>
    </source>
</evidence>
<dbReference type="Pfam" id="PF02653">
    <property type="entry name" value="BPD_transp_2"/>
    <property type="match status" value="1"/>
</dbReference>
<evidence type="ECO:0000256" key="3">
    <source>
        <dbReference type="ARBA" id="ARBA00022692"/>
    </source>
</evidence>
<organism evidence="8 9">
    <name type="scientific">Orrella marina</name>
    <dbReference type="NCBI Taxonomy" id="2163011"/>
    <lineage>
        <taxon>Bacteria</taxon>
        <taxon>Pseudomonadati</taxon>
        <taxon>Pseudomonadota</taxon>
        <taxon>Betaproteobacteria</taxon>
        <taxon>Burkholderiales</taxon>
        <taxon>Alcaligenaceae</taxon>
        <taxon>Orrella</taxon>
    </lineage>
</organism>
<feature type="region of interest" description="Disordered" evidence="6">
    <location>
        <begin position="352"/>
        <end position="371"/>
    </location>
</feature>
<accession>A0A2R4XFA5</accession>
<feature type="transmembrane region" description="Helical" evidence="7">
    <location>
        <begin position="145"/>
        <end position="164"/>
    </location>
</feature>
<evidence type="ECO:0000256" key="6">
    <source>
        <dbReference type="SAM" id="MobiDB-lite"/>
    </source>
</evidence>
<keyword evidence="3 7" id="KW-0812">Transmembrane</keyword>
<dbReference type="EMBL" id="CP028901">
    <property type="protein sequence ID" value="AWB32474.1"/>
    <property type="molecule type" value="Genomic_DNA"/>
</dbReference>
<evidence type="ECO:0000256" key="1">
    <source>
        <dbReference type="ARBA" id="ARBA00004651"/>
    </source>
</evidence>
<reference evidence="8 9" key="1">
    <citation type="submission" date="2018-04" db="EMBL/GenBank/DDBJ databases">
        <title>Bordetella sp. HZ20 isolated from seawater.</title>
        <authorList>
            <person name="Sun C."/>
        </authorList>
    </citation>
    <scope>NUCLEOTIDE SEQUENCE [LARGE SCALE GENOMIC DNA]</scope>
    <source>
        <strain evidence="8 9">HZ20</strain>
    </source>
</reference>
<feature type="transmembrane region" description="Helical" evidence="7">
    <location>
        <begin position="278"/>
        <end position="309"/>
    </location>
</feature>
<evidence type="ECO:0000256" key="7">
    <source>
        <dbReference type="SAM" id="Phobius"/>
    </source>
</evidence>
<dbReference type="PANTHER" id="PTHR47089">
    <property type="entry name" value="ABC TRANSPORTER, PERMEASE PROTEIN"/>
    <property type="match status" value="1"/>
</dbReference>
<evidence type="ECO:0000256" key="5">
    <source>
        <dbReference type="ARBA" id="ARBA00023136"/>
    </source>
</evidence>
<protein>
    <submittedName>
        <fullName evidence="8">Sugar ABC transporter permease</fullName>
    </submittedName>
</protein>
<dbReference type="GO" id="GO:0022857">
    <property type="term" value="F:transmembrane transporter activity"/>
    <property type="evidence" value="ECO:0007669"/>
    <property type="project" value="InterPro"/>
</dbReference>
<feature type="transmembrane region" description="Helical" evidence="7">
    <location>
        <begin position="235"/>
        <end position="258"/>
    </location>
</feature>
<feature type="transmembrane region" description="Helical" evidence="7">
    <location>
        <begin position="196"/>
        <end position="214"/>
    </location>
</feature>
<dbReference type="AlphaFoldDB" id="A0A2R4XFA5"/>
<dbReference type="RefSeq" id="WP_108619915.1">
    <property type="nucleotide sequence ID" value="NZ_CP028901.1"/>
</dbReference>
<proteinExistence type="predicted"/>
<sequence length="371" mass="39488">MLWLEQRPVPSDKMRWLSPLIAVVLTVLTGLLMFALLGKDPWQGFEVFFINPLKSTYAISELVLKATALALCAAGLAVGFRANVWNIGAEGQFIVGAICATVVAVHMGSHPGFTLVLMVVAGLAGGAAWAAIPAFLKTRFNASEILVSLMLVYVADLLASWLVFGPLKDPMGLNFPQTVMFESEALLPILVQGTRLNLVLGFVLIVLMATYILMYRTHLGFKMRVAGESPKAARYAGVSAKAMVWLGLLIGGACAGLAGMAEVAGPMGQLTDKISNGYGFAAIIVAFVGRLHPLGIGLAALLMALFFIGGEQSQQYLGLPGSISMVFQGMLLFYLLASDVLIRFRIRWGREGQSPAPPAASARVPEDGATT</sequence>